<feature type="signal peptide" evidence="1">
    <location>
        <begin position="1"/>
        <end position="26"/>
    </location>
</feature>
<protein>
    <submittedName>
        <fullName evidence="2">Uncharacterized protein</fullName>
    </submittedName>
</protein>
<proteinExistence type="predicted"/>
<evidence type="ECO:0000256" key="1">
    <source>
        <dbReference type="SAM" id="SignalP"/>
    </source>
</evidence>
<evidence type="ECO:0000313" key="2">
    <source>
        <dbReference type="EMBL" id="XBV23551.1"/>
    </source>
</evidence>
<reference evidence="2" key="1">
    <citation type="submission" date="2024-06" db="EMBL/GenBank/DDBJ databases">
        <title>Kribbella sp. strain HUAS MG21 genome sequences.</title>
        <authorList>
            <person name="Mo P."/>
        </authorList>
    </citation>
    <scope>NUCLEOTIDE SEQUENCE</scope>
    <source>
        <strain evidence="2">HUAS MG21</strain>
    </source>
</reference>
<dbReference type="AlphaFoldDB" id="A0AAU7TA51"/>
<name>A0AAU7TA51_9ACTN</name>
<accession>A0AAU7TA51</accession>
<organism evidence="2">
    <name type="scientific">Kribbella sp. HUAS MG21</name>
    <dbReference type="NCBI Taxonomy" id="3160966"/>
    <lineage>
        <taxon>Bacteria</taxon>
        <taxon>Bacillati</taxon>
        <taxon>Actinomycetota</taxon>
        <taxon>Actinomycetes</taxon>
        <taxon>Propionibacteriales</taxon>
        <taxon>Kribbellaceae</taxon>
        <taxon>Kribbella</taxon>
    </lineage>
</organism>
<dbReference type="EMBL" id="CP158165">
    <property type="protein sequence ID" value="XBV23551.1"/>
    <property type="molecule type" value="Genomic_DNA"/>
</dbReference>
<feature type="chain" id="PRO_5043313700" evidence="1">
    <location>
        <begin position="27"/>
        <end position="168"/>
    </location>
</feature>
<sequence length="168" mass="18333">MGTRLVLTSAATVVLMLGGVSAAALAPGTGAVVDEAAREKDCRATNNSLPSSDKHIYLYAVSKCEDRHGAKDDSAADRDYGDGKGQVKDFDNKAGSLINHSDATVEFYTRPGYSDKGDRFCVRPGHYVTKLYMYGDGKDEKGSWSNSISSHRKVDPKNCKRFFGWRIN</sequence>
<keyword evidence="1" id="KW-0732">Signal</keyword>
<dbReference type="RefSeq" id="WP_350276382.1">
    <property type="nucleotide sequence ID" value="NZ_CP158165.1"/>
</dbReference>
<gene>
    <name evidence="2" type="ORF">ABN611_33905</name>
</gene>